<protein>
    <submittedName>
        <fullName evidence="1">Uncharacterized protein</fullName>
    </submittedName>
</protein>
<accession>A0A8S5REN4</accession>
<dbReference type="EMBL" id="BK059100">
    <property type="protein sequence ID" value="DAE29848.1"/>
    <property type="molecule type" value="Genomic_DNA"/>
</dbReference>
<evidence type="ECO:0000313" key="1">
    <source>
        <dbReference type="EMBL" id="DAE29848.1"/>
    </source>
</evidence>
<proteinExistence type="predicted"/>
<organism evidence="1">
    <name type="scientific">virus sp. ctqEG8</name>
    <dbReference type="NCBI Taxonomy" id="2827998"/>
    <lineage>
        <taxon>Viruses</taxon>
    </lineage>
</organism>
<sequence>MGKRNAIHKLPEYKGYMGYYYYSDEDKLWVGHVYTDPDGEFTDMVAWHDENEDVMEHLFYSMVDDYISFKKEMEQKYGKPKNRRGE</sequence>
<name>A0A8S5REN4_9VIRU</name>
<reference evidence="1" key="1">
    <citation type="journal article" date="2021" name="Proc. Natl. Acad. Sci. U.S.A.">
        <title>A Catalog of Tens of Thousands of Viruses from Human Metagenomes Reveals Hidden Associations with Chronic Diseases.</title>
        <authorList>
            <person name="Tisza M.J."/>
            <person name="Buck C.B."/>
        </authorList>
    </citation>
    <scope>NUCLEOTIDE SEQUENCE</scope>
    <source>
        <strain evidence="1">CtqEG8</strain>
    </source>
</reference>